<reference evidence="1 2" key="1">
    <citation type="submission" date="2024-08" db="EMBL/GenBank/DDBJ databases">
        <authorList>
            <person name="Cucini C."/>
            <person name="Frati F."/>
        </authorList>
    </citation>
    <scope>NUCLEOTIDE SEQUENCE [LARGE SCALE GENOMIC DNA]</scope>
</reference>
<dbReference type="EMBL" id="CAXLJM020000031">
    <property type="protein sequence ID" value="CAL8099049.1"/>
    <property type="molecule type" value="Genomic_DNA"/>
</dbReference>
<dbReference type="Proteomes" id="UP001642540">
    <property type="component" value="Unassembled WGS sequence"/>
</dbReference>
<protein>
    <submittedName>
        <fullName evidence="1">Uncharacterized protein</fullName>
    </submittedName>
</protein>
<gene>
    <name evidence="1" type="ORF">ODALV1_LOCUS10129</name>
</gene>
<evidence type="ECO:0000313" key="2">
    <source>
        <dbReference type="Proteomes" id="UP001642540"/>
    </source>
</evidence>
<proteinExistence type="predicted"/>
<name>A0ABP1QH52_9HEXA</name>
<evidence type="ECO:0000313" key="1">
    <source>
        <dbReference type="EMBL" id="CAL8099049.1"/>
    </source>
</evidence>
<organism evidence="1 2">
    <name type="scientific">Orchesella dallaii</name>
    <dbReference type="NCBI Taxonomy" id="48710"/>
    <lineage>
        <taxon>Eukaryota</taxon>
        <taxon>Metazoa</taxon>
        <taxon>Ecdysozoa</taxon>
        <taxon>Arthropoda</taxon>
        <taxon>Hexapoda</taxon>
        <taxon>Collembola</taxon>
        <taxon>Entomobryomorpha</taxon>
        <taxon>Entomobryoidea</taxon>
        <taxon>Orchesellidae</taxon>
        <taxon>Orchesellinae</taxon>
        <taxon>Orchesella</taxon>
    </lineage>
</organism>
<keyword evidence="2" id="KW-1185">Reference proteome</keyword>
<accession>A0ABP1QH52</accession>
<sequence>MRFTYWRGSNPERESVMKFLKTLIFVLRMVLYNPFFMGGEHRLFHRDFDYILISILRHFEELETLQEYAIRTASADTGEGEDVTDGDLNKEDSKVHSLSMMGINSKRIKSRSEKPPENRITIFYLEDDEQEYNVFGEPVIKNEGSTIAFLCSFAPRIQDIPMDKWESIIGELLAIMENISIRPFGFMQ</sequence>
<comment type="caution">
    <text evidence="1">The sequence shown here is derived from an EMBL/GenBank/DDBJ whole genome shotgun (WGS) entry which is preliminary data.</text>
</comment>